<accession>A0A6H2GSB2</accession>
<gene>
    <name evidence="2" type="ORF">HGI30_00920</name>
</gene>
<dbReference type="KEGG" id="palr:HGI30_00920"/>
<protein>
    <submittedName>
        <fullName evidence="2">Uncharacterized protein</fullName>
    </submittedName>
</protein>
<name>A0A6H2GSB2_9BACL</name>
<keyword evidence="3" id="KW-1185">Reference proteome</keyword>
<evidence type="ECO:0000256" key="1">
    <source>
        <dbReference type="SAM" id="Phobius"/>
    </source>
</evidence>
<keyword evidence="1" id="KW-0472">Membrane</keyword>
<dbReference type="Proteomes" id="UP000502136">
    <property type="component" value="Chromosome"/>
</dbReference>
<proteinExistence type="predicted"/>
<reference evidence="2 3" key="1">
    <citation type="submission" date="2020-04" db="EMBL/GenBank/DDBJ databases">
        <title>Novel Paenibacillus strain UniB2 isolated from commercial digestive syrup.</title>
        <authorList>
            <person name="Thorat V."/>
            <person name="Kirdat K."/>
            <person name="Tiwarekar B."/>
            <person name="Yadav A."/>
        </authorList>
    </citation>
    <scope>NUCLEOTIDE SEQUENCE [LARGE SCALE GENOMIC DNA]</scope>
    <source>
        <strain evidence="2 3">UniB2</strain>
    </source>
</reference>
<feature type="transmembrane region" description="Helical" evidence="1">
    <location>
        <begin position="40"/>
        <end position="60"/>
    </location>
</feature>
<organism evidence="2 3">
    <name type="scientific">Paenibacillus albicereus</name>
    <dbReference type="NCBI Taxonomy" id="2726185"/>
    <lineage>
        <taxon>Bacteria</taxon>
        <taxon>Bacillati</taxon>
        <taxon>Bacillota</taxon>
        <taxon>Bacilli</taxon>
        <taxon>Bacillales</taxon>
        <taxon>Paenibacillaceae</taxon>
        <taxon>Paenibacillus</taxon>
    </lineage>
</organism>
<evidence type="ECO:0000313" key="3">
    <source>
        <dbReference type="Proteomes" id="UP000502136"/>
    </source>
</evidence>
<dbReference type="EMBL" id="CP051428">
    <property type="protein sequence ID" value="QJC50304.1"/>
    <property type="molecule type" value="Genomic_DNA"/>
</dbReference>
<feature type="transmembrane region" description="Helical" evidence="1">
    <location>
        <begin position="6"/>
        <end position="28"/>
    </location>
</feature>
<dbReference type="RefSeq" id="WP_168905987.1">
    <property type="nucleotide sequence ID" value="NZ_CP051428.1"/>
</dbReference>
<sequence>MEFIAIFGAFYAMPFLAFFFLLAMLQLFAKDKSDGLKLVASLLFGGIMWIFSMLLVLAAGG</sequence>
<keyword evidence="1" id="KW-0812">Transmembrane</keyword>
<keyword evidence="1" id="KW-1133">Transmembrane helix</keyword>
<dbReference type="AlphaFoldDB" id="A0A6H2GSB2"/>
<evidence type="ECO:0000313" key="2">
    <source>
        <dbReference type="EMBL" id="QJC50304.1"/>
    </source>
</evidence>